<feature type="chain" id="PRO_5002993659" description="Lipoprotein" evidence="1">
    <location>
        <begin position="27"/>
        <end position="285"/>
    </location>
</feature>
<gene>
    <name evidence="2" type="ordered locus">Aaci_0201</name>
</gene>
<dbReference type="AlphaFoldDB" id="C8WQT6"/>
<reference evidence="3" key="1">
    <citation type="submission" date="2009-09" db="EMBL/GenBank/DDBJ databases">
        <title>The complete chromosome of Alicyclobacillus acidocaldarius subsp. acidocaldarius DSM 446.</title>
        <authorList>
            <consortium name="US DOE Joint Genome Institute (JGI-PGF)"/>
            <person name="Lucas S."/>
            <person name="Copeland A."/>
            <person name="Lapidus A."/>
            <person name="Glavina del Rio T."/>
            <person name="Dalin E."/>
            <person name="Tice H."/>
            <person name="Bruce D."/>
            <person name="Goodwin L."/>
            <person name="Pitluck S."/>
            <person name="Kyrpides N."/>
            <person name="Mavromatis K."/>
            <person name="Ivanova N."/>
            <person name="Ovchinnikova G."/>
            <person name="Chertkov O."/>
            <person name="Sims D."/>
            <person name="Brettin T."/>
            <person name="Detter J.C."/>
            <person name="Han C."/>
            <person name="Larimer F."/>
            <person name="Land M."/>
            <person name="Hauser L."/>
            <person name="Markowitz V."/>
            <person name="Cheng J.-F."/>
            <person name="Hugenholtz P."/>
            <person name="Woyke T."/>
            <person name="Wu D."/>
            <person name="Pukall R."/>
            <person name="Klenk H.-P."/>
            <person name="Eisen J.A."/>
        </authorList>
    </citation>
    <scope>NUCLEOTIDE SEQUENCE [LARGE SCALE GENOMIC DNA]</scope>
    <source>
        <strain evidence="3">ATCC 27009 / DSM 446 / BCRC 14685 / JCM 5260 / KCTC 1825 / NBRC 15652 / NCIMB 11725 / NRRL B-14509 / 104-IA</strain>
    </source>
</reference>
<dbReference type="EMBL" id="CP001727">
    <property type="protein sequence ID" value="ACV57264.1"/>
    <property type="molecule type" value="Genomic_DNA"/>
</dbReference>
<feature type="signal peptide" evidence="1">
    <location>
        <begin position="1"/>
        <end position="26"/>
    </location>
</feature>
<dbReference type="RefSeq" id="WP_012809641.1">
    <property type="nucleotide sequence ID" value="NC_013205.1"/>
</dbReference>
<dbReference type="KEGG" id="aac:Aaci_0201"/>
<evidence type="ECO:0000313" key="3">
    <source>
        <dbReference type="Proteomes" id="UP000001917"/>
    </source>
</evidence>
<dbReference type="PROSITE" id="PS51257">
    <property type="entry name" value="PROKAR_LIPOPROTEIN"/>
    <property type="match status" value="1"/>
</dbReference>
<keyword evidence="1" id="KW-0732">Signal</keyword>
<organism evidence="2 3">
    <name type="scientific">Alicyclobacillus acidocaldarius subsp. acidocaldarius (strain ATCC 27009 / DSM 446 / BCRC 14685 / JCM 5260 / KCTC 1825 / NBRC 15652 / NCIMB 11725 / NRRL B-14509 / 104-IA)</name>
    <name type="common">Bacillus acidocaldarius</name>
    <dbReference type="NCBI Taxonomy" id="521098"/>
    <lineage>
        <taxon>Bacteria</taxon>
        <taxon>Bacillati</taxon>
        <taxon>Bacillota</taxon>
        <taxon>Bacilli</taxon>
        <taxon>Bacillales</taxon>
        <taxon>Alicyclobacillaceae</taxon>
        <taxon>Alicyclobacillus</taxon>
    </lineage>
</organism>
<name>C8WQT6_ALIAD</name>
<evidence type="ECO:0000256" key="1">
    <source>
        <dbReference type="SAM" id="SignalP"/>
    </source>
</evidence>
<keyword evidence="3" id="KW-1185">Reference proteome</keyword>
<dbReference type="Proteomes" id="UP000001917">
    <property type="component" value="Chromosome"/>
</dbReference>
<evidence type="ECO:0008006" key="4">
    <source>
        <dbReference type="Google" id="ProtNLM"/>
    </source>
</evidence>
<evidence type="ECO:0000313" key="2">
    <source>
        <dbReference type="EMBL" id="ACV57264.1"/>
    </source>
</evidence>
<sequence>MNRARIWISAAVVALSANLATGCGHASGPPDRWTVYNKWLYSVVTAPGGTVNLQVNITNPHNEERLSLRGATLESNALQPVAKVHVQASQNPEFYQYTLLWTVRATGAYQADPVRLHVNLASGAQSFDLGKAYTRMVDHPVSWIDILIKSGGEAGQPDHTAHDFDFQFVNPSGAPVRLLGLETAGGFQFLNVGYEMNSTDVPGGYPKNAKPLPAAGVLIPPHASCNVYAEFEQPSGYLNDLIQVAAVLEKDGVRGEEIVGPALYTVYTFQNGDPSAYYPALNVTS</sequence>
<proteinExistence type="predicted"/>
<dbReference type="HOGENOM" id="CLU_955251_0_0_9"/>
<accession>C8WQT6</accession>
<protein>
    <recommendedName>
        <fullName evidence="4">Lipoprotein</fullName>
    </recommendedName>
</protein>
<reference evidence="2 3" key="2">
    <citation type="journal article" date="2010" name="Stand. Genomic Sci.">
        <title>Complete genome sequence of Alicyclobacillus acidocaldarius type strain (104-IA).</title>
        <authorList>
            <person name="Mavromatis K."/>
            <person name="Sikorski J."/>
            <person name="Lapidus A."/>
            <person name="Glavina Del Rio T."/>
            <person name="Copeland A."/>
            <person name="Tice H."/>
            <person name="Cheng J.F."/>
            <person name="Lucas S."/>
            <person name="Chen F."/>
            <person name="Nolan M."/>
            <person name="Bruce D."/>
            <person name="Goodwin L."/>
            <person name="Pitluck S."/>
            <person name="Ivanova N."/>
            <person name="Ovchinnikova G."/>
            <person name="Pati A."/>
            <person name="Chen A."/>
            <person name="Palaniappan K."/>
            <person name="Land M."/>
            <person name="Hauser L."/>
            <person name="Chang Y.J."/>
            <person name="Jeffries C.D."/>
            <person name="Chain P."/>
            <person name="Meincke L."/>
            <person name="Sims D."/>
            <person name="Chertkov O."/>
            <person name="Han C."/>
            <person name="Brettin T."/>
            <person name="Detter J.C."/>
            <person name="Wahrenburg C."/>
            <person name="Rohde M."/>
            <person name="Pukall R."/>
            <person name="Goker M."/>
            <person name="Bristow J."/>
            <person name="Eisen J.A."/>
            <person name="Markowitz V."/>
            <person name="Hugenholtz P."/>
            <person name="Klenk H.P."/>
            <person name="Kyrpides N.C."/>
        </authorList>
    </citation>
    <scope>NUCLEOTIDE SEQUENCE [LARGE SCALE GENOMIC DNA]</scope>
    <source>
        <strain evidence="3">ATCC 27009 / DSM 446 / BCRC 14685 / JCM 5260 / KCTC 1825 / NBRC 15652 / NCIMB 11725 / NRRL B-14509 / 104-IA</strain>
    </source>
</reference>